<comment type="pathway">
    <text evidence="2 8">Amino-acid biosynthesis; L-tryptophan biosynthesis; L-tryptophan from chorismate: step 4/5.</text>
</comment>
<comment type="similarity">
    <text evidence="8">Belongs to the TrpC family.</text>
</comment>
<feature type="domain" description="Indole-3-glycerol phosphate synthase" evidence="9">
    <location>
        <begin position="8"/>
        <end position="239"/>
    </location>
</feature>
<dbReference type="EC" id="4.1.1.48" evidence="8"/>
<dbReference type="Pfam" id="PF00218">
    <property type="entry name" value="IGPS"/>
    <property type="match status" value="1"/>
</dbReference>
<evidence type="ECO:0000256" key="5">
    <source>
        <dbReference type="ARBA" id="ARBA00022822"/>
    </source>
</evidence>
<dbReference type="NCBIfam" id="NF001374">
    <property type="entry name" value="PRK00278.2-1"/>
    <property type="match status" value="1"/>
</dbReference>
<comment type="catalytic activity">
    <reaction evidence="1 8">
        <text>1-(2-carboxyphenylamino)-1-deoxy-D-ribulose 5-phosphate + H(+) = (1S,2R)-1-C-(indol-3-yl)glycerol 3-phosphate + CO2 + H2O</text>
        <dbReference type="Rhea" id="RHEA:23476"/>
        <dbReference type="ChEBI" id="CHEBI:15377"/>
        <dbReference type="ChEBI" id="CHEBI:15378"/>
        <dbReference type="ChEBI" id="CHEBI:16526"/>
        <dbReference type="ChEBI" id="CHEBI:58613"/>
        <dbReference type="ChEBI" id="CHEBI:58866"/>
        <dbReference type="EC" id="4.1.1.48"/>
    </reaction>
</comment>
<evidence type="ECO:0000256" key="2">
    <source>
        <dbReference type="ARBA" id="ARBA00004696"/>
    </source>
</evidence>
<dbReference type="HAMAP" id="MF_00134_A">
    <property type="entry name" value="IGPS_A"/>
    <property type="match status" value="1"/>
</dbReference>
<keyword evidence="3 8" id="KW-0028">Amino-acid biosynthesis</keyword>
<dbReference type="SUPFAM" id="SSF51366">
    <property type="entry name" value="Ribulose-phoshate binding barrel"/>
    <property type="match status" value="1"/>
</dbReference>
<dbReference type="UniPathway" id="UPA00035">
    <property type="reaction ID" value="UER00043"/>
</dbReference>
<dbReference type="InterPro" id="IPR045186">
    <property type="entry name" value="Indole-3-glycerol_P_synth"/>
</dbReference>
<evidence type="ECO:0000256" key="7">
    <source>
        <dbReference type="ARBA" id="ARBA00023239"/>
    </source>
</evidence>
<evidence type="ECO:0000256" key="3">
    <source>
        <dbReference type="ARBA" id="ARBA00022605"/>
    </source>
</evidence>
<dbReference type="InterPro" id="IPR013785">
    <property type="entry name" value="Aldolase_TIM"/>
</dbReference>
<evidence type="ECO:0000256" key="8">
    <source>
        <dbReference type="HAMAP-Rule" id="MF_00134"/>
    </source>
</evidence>
<keyword evidence="5 8" id="KW-0822">Tryptophan biosynthesis</keyword>
<evidence type="ECO:0000256" key="4">
    <source>
        <dbReference type="ARBA" id="ARBA00022793"/>
    </source>
</evidence>
<dbReference type="AlphaFoldDB" id="A0A7J3ZJ45"/>
<evidence type="ECO:0000313" key="10">
    <source>
        <dbReference type="EMBL" id="HHQ80125.1"/>
    </source>
</evidence>
<dbReference type="PANTHER" id="PTHR22854:SF2">
    <property type="entry name" value="INDOLE-3-GLYCEROL-PHOSPHATE SYNTHASE"/>
    <property type="match status" value="1"/>
</dbReference>
<dbReference type="GO" id="GO:0004640">
    <property type="term" value="F:phosphoribosylanthranilate isomerase activity"/>
    <property type="evidence" value="ECO:0007669"/>
    <property type="project" value="TreeGrafter"/>
</dbReference>
<keyword evidence="4 8" id="KW-0210">Decarboxylase</keyword>
<sequence>MSEHLADWISQVIKHNMRRPAMRMERSRPLHSLSKSIERANSASRLAIIAEYKRRSPSGLSSSISLHDYINIVRWRATGISILTEELYFEGSYKDLVYATSMLSIPVLMKDFIVCEKQIETAYSLGADAILLVASILSDKELEKLYEFANSLGLEVVVEVHEESDLEKALTLAPKIIGVNARNLKTLEVSIEKAARVLEKVPKRCIRVAESGIESLRDIQLLVKSGANACLIGTTLMRNPLKIFELADAPWVQHST</sequence>
<name>A0A7J3ZJ45_9CREN</name>
<protein>
    <recommendedName>
        <fullName evidence="8">Indole-3-glycerol phosphate synthase</fullName>
        <shortName evidence="8">IGPS</shortName>
        <ecNumber evidence="8">4.1.1.48</ecNumber>
    </recommendedName>
</protein>
<dbReference type="PANTHER" id="PTHR22854">
    <property type="entry name" value="TRYPTOPHAN BIOSYNTHESIS PROTEIN"/>
    <property type="match status" value="1"/>
</dbReference>
<dbReference type="CDD" id="cd00331">
    <property type="entry name" value="IGPS"/>
    <property type="match status" value="1"/>
</dbReference>
<evidence type="ECO:0000256" key="1">
    <source>
        <dbReference type="ARBA" id="ARBA00001633"/>
    </source>
</evidence>
<keyword evidence="6 8" id="KW-0057">Aromatic amino acid biosynthesis</keyword>
<organism evidence="10">
    <name type="scientific">Fervidicoccus fontis</name>
    <dbReference type="NCBI Taxonomy" id="683846"/>
    <lineage>
        <taxon>Archaea</taxon>
        <taxon>Thermoproteota</taxon>
        <taxon>Thermoprotei</taxon>
        <taxon>Fervidicoccales</taxon>
        <taxon>Fervidicoccaceae</taxon>
        <taxon>Fervidicoccus</taxon>
    </lineage>
</organism>
<keyword evidence="7 8" id="KW-0456">Lyase</keyword>
<dbReference type="EMBL" id="DRZC01000020">
    <property type="protein sequence ID" value="HHQ80125.1"/>
    <property type="molecule type" value="Genomic_DNA"/>
</dbReference>
<evidence type="ECO:0000256" key="6">
    <source>
        <dbReference type="ARBA" id="ARBA00023141"/>
    </source>
</evidence>
<comment type="caution">
    <text evidence="10">The sequence shown here is derived from an EMBL/GenBank/DDBJ whole genome shotgun (WGS) entry which is preliminary data.</text>
</comment>
<reference evidence="10" key="1">
    <citation type="journal article" date="2020" name="mSystems">
        <title>Genome- and Community-Level Interaction Insights into Carbon Utilization and Element Cycling Functions of Hydrothermarchaeota in Hydrothermal Sediment.</title>
        <authorList>
            <person name="Zhou Z."/>
            <person name="Liu Y."/>
            <person name="Xu W."/>
            <person name="Pan J."/>
            <person name="Luo Z.H."/>
            <person name="Li M."/>
        </authorList>
    </citation>
    <scope>NUCLEOTIDE SEQUENCE [LARGE SCALE GENOMIC DNA]</scope>
    <source>
        <strain evidence="10">SpSt-1116</strain>
    </source>
</reference>
<evidence type="ECO:0000259" key="9">
    <source>
        <dbReference type="Pfam" id="PF00218"/>
    </source>
</evidence>
<dbReference type="GO" id="GO:0004425">
    <property type="term" value="F:indole-3-glycerol-phosphate synthase activity"/>
    <property type="evidence" value="ECO:0007669"/>
    <property type="project" value="UniProtKB-UniRule"/>
</dbReference>
<dbReference type="InterPro" id="IPR011060">
    <property type="entry name" value="RibuloseP-bd_barrel"/>
</dbReference>
<dbReference type="GO" id="GO:0000162">
    <property type="term" value="P:L-tryptophan biosynthetic process"/>
    <property type="evidence" value="ECO:0007669"/>
    <property type="project" value="UniProtKB-UniRule"/>
</dbReference>
<proteinExistence type="inferred from homology"/>
<dbReference type="InterPro" id="IPR013798">
    <property type="entry name" value="Indole-3-glycerol_P_synth_dom"/>
</dbReference>
<gene>
    <name evidence="8 10" type="primary">trpC</name>
    <name evidence="10" type="ORF">ENM78_01475</name>
</gene>
<accession>A0A7J3ZJ45</accession>
<dbReference type="Gene3D" id="3.20.20.70">
    <property type="entry name" value="Aldolase class I"/>
    <property type="match status" value="1"/>
</dbReference>